<proteinExistence type="predicted"/>
<organism evidence="1">
    <name type="scientific">Prevotella sp. GTC17259</name>
    <dbReference type="NCBI Taxonomy" id="3236795"/>
    <lineage>
        <taxon>Bacteria</taxon>
        <taxon>Pseudomonadati</taxon>
        <taxon>Bacteroidota</taxon>
        <taxon>Bacteroidia</taxon>
        <taxon>Bacteroidales</taxon>
        <taxon>Prevotellaceae</taxon>
        <taxon>Prevotella</taxon>
    </lineage>
</organism>
<evidence type="ECO:0000313" key="1">
    <source>
        <dbReference type="EMBL" id="BFO75980.1"/>
    </source>
</evidence>
<reference evidence="1" key="1">
    <citation type="submission" date="2024-07" db="EMBL/GenBank/DDBJ databases">
        <title>Complete genome sequence of Prevotella sp. YM-2024 GTC17259.</title>
        <authorList>
            <person name="Hayashi M."/>
            <person name="Muto Y."/>
            <person name="Tanaka K."/>
            <person name="Niwa H."/>
        </authorList>
    </citation>
    <scope>NUCLEOTIDE SEQUENCE</scope>
    <source>
        <strain evidence="1">GTC17259</strain>
    </source>
</reference>
<dbReference type="AlphaFoldDB" id="A0AB33J710"/>
<gene>
    <name evidence="1" type="ORF">GTC17259_10300</name>
</gene>
<accession>A0AB33J710</accession>
<sequence>MGNQKPRTIEEQLHLLRTRGMKFNSEENARTCLSHISYFRLKYYWTDMLDDEIEHDFLPTALFDDVLARYNFDRNLRLVLFDAIEIIEVALRAKIINHLSQAKGNGLWYLDKTLFEREDYFEDFVLDLKYEFSRSTEPFAKEYIANAPNWDAESLDGDNPDAWMIMEVATFGTLSKMYKNLKNQLPQRSMIANDFSLYSAKEMSSWLEAISVLRNIIAHHSRLWNRSLSKQPMNLKGHRDKWLITPLSDNQKKKPYGVITAMLYLCNAVYPENQIKQKLLQLLESSTDIPYARLGFTGDWCKEPIWG</sequence>
<name>A0AB33J710_9BACT</name>
<protein>
    <submittedName>
        <fullName evidence="1">Abi family protein</fullName>
    </submittedName>
</protein>
<dbReference type="EMBL" id="AP035787">
    <property type="protein sequence ID" value="BFO75980.1"/>
    <property type="molecule type" value="Genomic_DNA"/>
</dbReference>
<dbReference type="Pfam" id="PF07751">
    <property type="entry name" value="Abi_2"/>
    <property type="match status" value="1"/>
</dbReference>
<dbReference type="InterPro" id="IPR011664">
    <property type="entry name" value="Abi_system_AbiD/AbiF-like"/>
</dbReference>